<keyword evidence="12" id="KW-0902">Two-component regulatory system</keyword>
<feature type="transmembrane region" description="Helical" evidence="14">
    <location>
        <begin position="20"/>
        <end position="46"/>
    </location>
</feature>
<evidence type="ECO:0000256" key="3">
    <source>
        <dbReference type="ARBA" id="ARBA00012438"/>
    </source>
</evidence>
<evidence type="ECO:0000256" key="2">
    <source>
        <dbReference type="ARBA" id="ARBA00004651"/>
    </source>
</evidence>
<evidence type="ECO:0000256" key="14">
    <source>
        <dbReference type="SAM" id="Phobius"/>
    </source>
</evidence>
<evidence type="ECO:0000313" key="17">
    <source>
        <dbReference type="Proteomes" id="UP000240509"/>
    </source>
</evidence>
<dbReference type="SUPFAM" id="SSF55890">
    <property type="entry name" value="Sporulation response regulatory protein Spo0B"/>
    <property type="match status" value="1"/>
</dbReference>
<dbReference type="SUPFAM" id="SSF55874">
    <property type="entry name" value="ATPase domain of HSP90 chaperone/DNA topoisomerase II/histidine kinase"/>
    <property type="match status" value="1"/>
</dbReference>
<dbReference type="GO" id="GO:0005886">
    <property type="term" value="C:plasma membrane"/>
    <property type="evidence" value="ECO:0007669"/>
    <property type="project" value="UniProtKB-SubCell"/>
</dbReference>
<dbReference type="InterPro" id="IPR005467">
    <property type="entry name" value="His_kinase_dom"/>
</dbReference>
<evidence type="ECO:0000256" key="1">
    <source>
        <dbReference type="ARBA" id="ARBA00000085"/>
    </source>
</evidence>
<dbReference type="RefSeq" id="WP_107585747.1">
    <property type="nucleotide sequence ID" value="NZ_PZJJ01000026.1"/>
</dbReference>
<keyword evidence="13 14" id="KW-0472">Membrane</keyword>
<evidence type="ECO:0000256" key="12">
    <source>
        <dbReference type="ARBA" id="ARBA00023012"/>
    </source>
</evidence>
<dbReference type="Pfam" id="PF00989">
    <property type="entry name" value="PAS"/>
    <property type="match status" value="1"/>
</dbReference>
<name>A0A2T4U3M7_9BACI</name>
<comment type="subcellular location">
    <subcellularLocation>
        <location evidence="2">Cell membrane</location>
        <topology evidence="2">Multi-pass membrane protein</topology>
    </subcellularLocation>
</comment>
<dbReference type="Gene3D" id="1.10.287.130">
    <property type="match status" value="1"/>
</dbReference>
<evidence type="ECO:0000313" key="16">
    <source>
        <dbReference type="EMBL" id="PTL38012.1"/>
    </source>
</evidence>
<dbReference type="PRINTS" id="PR00344">
    <property type="entry name" value="BCTRLSENSOR"/>
</dbReference>
<dbReference type="InterPro" id="IPR013767">
    <property type="entry name" value="PAS_fold"/>
</dbReference>
<dbReference type="EMBL" id="PZJJ01000026">
    <property type="protein sequence ID" value="PTL38012.1"/>
    <property type="molecule type" value="Genomic_DNA"/>
</dbReference>
<dbReference type="InterPro" id="IPR039506">
    <property type="entry name" value="SPOB_a"/>
</dbReference>
<dbReference type="FunFam" id="1.10.287.130:FF:000011">
    <property type="entry name" value="Sensor histidine kinase DcuS"/>
    <property type="match status" value="1"/>
</dbReference>
<dbReference type="SMART" id="SM00091">
    <property type="entry name" value="PAS"/>
    <property type="match status" value="1"/>
</dbReference>
<evidence type="ECO:0000256" key="9">
    <source>
        <dbReference type="ARBA" id="ARBA00022777"/>
    </source>
</evidence>
<dbReference type="FunFam" id="3.30.450.20:FF:000018">
    <property type="entry name" value="Sensor histidine kinase DcuS"/>
    <property type="match status" value="1"/>
</dbReference>
<evidence type="ECO:0000256" key="11">
    <source>
        <dbReference type="ARBA" id="ARBA00022989"/>
    </source>
</evidence>
<dbReference type="InterPro" id="IPR036890">
    <property type="entry name" value="HATPase_C_sf"/>
</dbReference>
<dbReference type="GO" id="GO:0000155">
    <property type="term" value="F:phosphorelay sensor kinase activity"/>
    <property type="evidence" value="ECO:0007669"/>
    <property type="project" value="InterPro"/>
</dbReference>
<dbReference type="InterPro" id="IPR004358">
    <property type="entry name" value="Sig_transdc_His_kin-like_C"/>
</dbReference>
<dbReference type="InterPro" id="IPR033463">
    <property type="entry name" value="sCache_3"/>
</dbReference>
<evidence type="ECO:0000256" key="6">
    <source>
        <dbReference type="ARBA" id="ARBA00022679"/>
    </source>
</evidence>
<evidence type="ECO:0000256" key="10">
    <source>
        <dbReference type="ARBA" id="ARBA00022840"/>
    </source>
</evidence>
<comment type="catalytic activity">
    <reaction evidence="1">
        <text>ATP + protein L-histidine = ADP + protein N-phospho-L-histidine.</text>
        <dbReference type="EC" id="2.7.13.3"/>
    </reaction>
</comment>
<feature type="transmembrane region" description="Helical" evidence="14">
    <location>
        <begin position="189"/>
        <end position="207"/>
    </location>
</feature>
<evidence type="ECO:0000256" key="8">
    <source>
        <dbReference type="ARBA" id="ARBA00022741"/>
    </source>
</evidence>
<dbReference type="SUPFAM" id="SSF103190">
    <property type="entry name" value="Sensory domain-like"/>
    <property type="match status" value="1"/>
</dbReference>
<protein>
    <recommendedName>
        <fullName evidence="3">histidine kinase</fullName>
        <ecNumber evidence="3">2.7.13.3</ecNumber>
    </recommendedName>
</protein>
<evidence type="ECO:0000256" key="5">
    <source>
        <dbReference type="ARBA" id="ARBA00022553"/>
    </source>
</evidence>
<dbReference type="InterPro" id="IPR003594">
    <property type="entry name" value="HATPase_dom"/>
</dbReference>
<keyword evidence="17" id="KW-1185">Reference proteome</keyword>
<dbReference type="Gene3D" id="3.30.450.20">
    <property type="entry name" value="PAS domain"/>
    <property type="match status" value="2"/>
</dbReference>
<keyword evidence="9 16" id="KW-0418">Kinase</keyword>
<keyword evidence="7 14" id="KW-0812">Transmembrane</keyword>
<comment type="caution">
    <text evidence="16">The sequence shown here is derived from an EMBL/GenBank/DDBJ whole genome shotgun (WGS) entry which is preliminary data.</text>
</comment>
<dbReference type="Proteomes" id="UP000240509">
    <property type="component" value="Unassembled WGS sequence"/>
</dbReference>
<dbReference type="PROSITE" id="PS50109">
    <property type="entry name" value="HIS_KIN"/>
    <property type="match status" value="1"/>
</dbReference>
<dbReference type="AlphaFoldDB" id="A0A2T4U3M7"/>
<accession>A0A2T4U3M7</accession>
<keyword evidence="5" id="KW-0597">Phosphoprotein</keyword>
<dbReference type="GO" id="GO:0006355">
    <property type="term" value="P:regulation of DNA-templated transcription"/>
    <property type="evidence" value="ECO:0007669"/>
    <property type="project" value="InterPro"/>
</dbReference>
<evidence type="ECO:0000256" key="4">
    <source>
        <dbReference type="ARBA" id="ARBA00022475"/>
    </source>
</evidence>
<sequence>MEGLSRYDMKKYISRPPQRISLLVKIALMTAVLIAAVLTALGLFFYQLMAESLEDQMGERALSMSRSVAEMPEIQAEIGGGNPDAAVVQNYISPIHEASEAEFIVVGDREEIRYSHPDPERLGERMVGEDNERALQLGESYISHAEGSLGPSIRGKTPLYYENEIVGVVSVGFLMEDVRSVVDDYRNELLLTLLFILGAGVIGAWLLSRYIKRRLFQLEPEEISFLLLQKETMLQSAYEGIIAVNREGRITLMNQAAQKLIKEEIKETDEWIGRPVQEVLPHSRLPEVLEQGTAQYDEELVIGSHIVLVNRVPMYDGEKLIGAVSTFRNKTEIEKLTNELTRVREYAEGLRAQTHEFSNKLHTISGLLQLGEVKQAMQYIQKESVNQKNWIRQLIHNVKDPMLSAILLGKLNLAHENGVKLEVDESSQLSEELSPEVRQALITAVGNVIDNAIEAMQDLPRGERVIEVFFSDAGKDILVEIEDVGPGIPEAVQESLFQQGTSTKGKDGHGFGLALSKAQVEAAGGTIFLEQMPEGTCFVITIPKGEKQHAASS</sequence>
<dbReference type="OrthoDB" id="9792686at2"/>
<keyword evidence="11 14" id="KW-1133">Transmembrane helix</keyword>
<gene>
    <name evidence="16" type="ORF">C6Y45_13430</name>
</gene>
<dbReference type="InterPro" id="IPR016120">
    <property type="entry name" value="Sig_transdc_His_kin_SpoOB"/>
</dbReference>
<dbReference type="InterPro" id="IPR000014">
    <property type="entry name" value="PAS"/>
</dbReference>
<keyword evidence="10" id="KW-0067">ATP-binding</keyword>
<dbReference type="SMART" id="SM00387">
    <property type="entry name" value="HATPase_c"/>
    <property type="match status" value="1"/>
</dbReference>
<dbReference type="CDD" id="cd16915">
    <property type="entry name" value="HATPase_DpiB-CitA-like"/>
    <property type="match status" value="1"/>
</dbReference>
<dbReference type="CDD" id="cd00130">
    <property type="entry name" value="PAS"/>
    <property type="match status" value="1"/>
</dbReference>
<feature type="domain" description="Histidine kinase" evidence="15">
    <location>
        <begin position="352"/>
        <end position="546"/>
    </location>
</feature>
<evidence type="ECO:0000256" key="7">
    <source>
        <dbReference type="ARBA" id="ARBA00022692"/>
    </source>
</evidence>
<evidence type="ECO:0000256" key="13">
    <source>
        <dbReference type="ARBA" id="ARBA00023136"/>
    </source>
</evidence>
<dbReference type="InterPro" id="IPR035965">
    <property type="entry name" value="PAS-like_dom_sf"/>
</dbReference>
<dbReference type="GO" id="GO:0005524">
    <property type="term" value="F:ATP binding"/>
    <property type="evidence" value="ECO:0007669"/>
    <property type="project" value="UniProtKB-KW"/>
</dbReference>
<dbReference type="PANTHER" id="PTHR43547">
    <property type="entry name" value="TWO-COMPONENT HISTIDINE KINASE"/>
    <property type="match status" value="1"/>
</dbReference>
<organism evidence="16 17">
    <name type="scientific">Alkalicoccus saliphilus</name>
    <dbReference type="NCBI Taxonomy" id="200989"/>
    <lineage>
        <taxon>Bacteria</taxon>
        <taxon>Bacillati</taxon>
        <taxon>Bacillota</taxon>
        <taxon>Bacilli</taxon>
        <taxon>Bacillales</taxon>
        <taxon>Bacillaceae</taxon>
        <taxon>Alkalicoccus</taxon>
    </lineage>
</organism>
<keyword evidence="8" id="KW-0547">Nucleotide-binding</keyword>
<evidence type="ECO:0000259" key="15">
    <source>
        <dbReference type="PROSITE" id="PS50109"/>
    </source>
</evidence>
<dbReference type="SUPFAM" id="SSF55785">
    <property type="entry name" value="PYP-like sensor domain (PAS domain)"/>
    <property type="match status" value="1"/>
</dbReference>
<keyword evidence="6" id="KW-0808">Transferase</keyword>
<dbReference type="Pfam" id="PF14689">
    <property type="entry name" value="SPOB_a"/>
    <property type="match status" value="1"/>
</dbReference>
<dbReference type="PANTHER" id="PTHR43547:SF10">
    <property type="entry name" value="SENSOR HISTIDINE KINASE DCUS"/>
    <property type="match status" value="1"/>
</dbReference>
<dbReference type="EC" id="2.7.13.3" evidence="3"/>
<keyword evidence="4" id="KW-1003">Cell membrane</keyword>
<proteinExistence type="predicted"/>
<dbReference type="Pfam" id="PF02518">
    <property type="entry name" value="HATPase_c"/>
    <property type="match status" value="1"/>
</dbReference>
<dbReference type="InterPro" id="IPR029151">
    <property type="entry name" value="Sensor-like_sf"/>
</dbReference>
<dbReference type="Pfam" id="PF17203">
    <property type="entry name" value="sCache_3_2"/>
    <property type="match status" value="1"/>
</dbReference>
<dbReference type="Gene3D" id="3.30.565.10">
    <property type="entry name" value="Histidine kinase-like ATPase, C-terminal domain"/>
    <property type="match status" value="1"/>
</dbReference>
<reference evidence="16 17" key="1">
    <citation type="submission" date="2018-03" db="EMBL/GenBank/DDBJ databases">
        <title>Alkalicoccus saliphilus sp. nov., isolated from a mineral pool.</title>
        <authorList>
            <person name="Zhao B."/>
        </authorList>
    </citation>
    <scope>NUCLEOTIDE SEQUENCE [LARGE SCALE GENOMIC DNA]</scope>
    <source>
        <strain evidence="16 17">6AG</strain>
    </source>
</reference>